<dbReference type="SUPFAM" id="SSF46938">
    <property type="entry name" value="CRAL/TRIO N-terminal domain"/>
    <property type="match status" value="1"/>
</dbReference>
<evidence type="ECO:0000313" key="3">
    <source>
        <dbReference type="Proteomes" id="UP000274922"/>
    </source>
</evidence>
<evidence type="ECO:0000313" key="2">
    <source>
        <dbReference type="EMBL" id="RKP00064.1"/>
    </source>
</evidence>
<sequence length="310" mass="34728">MAITIPAGTGHLGSLTPDQQRALEQFKTELTTEGVWKPEVARFDDYLALRFLRARKFQLAAAKDMFTANETWRTEQGADTIAQTFEFPEAPVVHGFYPRYYHKTDKEGRPIYIEALGKINPSQLFQVTTVERMLRNHVYQYEKLINYRLPACSTAAKHHVETSCTILDLKGVPLSSFASVSSLVNQISSIGQNYYPEMMGKMFIINVPMLFTAVWAVVKQFLDEVTVSKISILGSGYKSELLKLIDPANLPAQYGGTCTCANGCDVSDIGPWNDGSVPGYPQKTWERLNILYGTGTLDRLPEADRVRPKS</sequence>
<dbReference type="PRINTS" id="PR00180">
    <property type="entry name" value="CRETINALDHBP"/>
</dbReference>
<dbReference type="Pfam" id="PF00650">
    <property type="entry name" value="CRAL_TRIO"/>
    <property type="match status" value="1"/>
</dbReference>
<feature type="domain" description="CRAL-TRIO" evidence="1">
    <location>
        <begin position="89"/>
        <end position="262"/>
    </location>
</feature>
<dbReference type="STRING" id="1555241.A0A4P9X4R6"/>
<dbReference type="InterPro" id="IPR036273">
    <property type="entry name" value="CRAL/TRIO_N_dom_sf"/>
</dbReference>
<dbReference type="SMART" id="SM01100">
    <property type="entry name" value="CRAL_TRIO_N"/>
    <property type="match status" value="1"/>
</dbReference>
<dbReference type="CDD" id="cd00170">
    <property type="entry name" value="SEC14"/>
    <property type="match status" value="1"/>
</dbReference>
<dbReference type="PROSITE" id="PS50191">
    <property type="entry name" value="CRAL_TRIO"/>
    <property type="match status" value="1"/>
</dbReference>
<dbReference type="InterPro" id="IPR001251">
    <property type="entry name" value="CRAL-TRIO_dom"/>
</dbReference>
<dbReference type="Proteomes" id="UP000274922">
    <property type="component" value="Unassembled WGS sequence"/>
</dbReference>
<dbReference type="InterPro" id="IPR051026">
    <property type="entry name" value="PI/PC_transfer"/>
</dbReference>
<dbReference type="Pfam" id="PF03765">
    <property type="entry name" value="CRAL_TRIO_N"/>
    <property type="match status" value="1"/>
</dbReference>
<accession>A0A4P9X4R6</accession>
<gene>
    <name evidence="2" type="ORF">CXG81DRAFT_13667</name>
</gene>
<dbReference type="OrthoDB" id="1434354at2759"/>
<dbReference type="Gene3D" id="1.10.8.20">
    <property type="entry name" value="N-terminal domain of phosphatidylinositol transfer protein sec14p"/>
    <property type="match status" value="1"/>
</dbReference>
<dbReference type="PANTHER" id="PTHR45657:SF1">
    <property type="entry name" value="CRAL-TRIO DOMAIN-CONTAINING PROTEIN YKL091C-RELATED"/>
    <property type="match status" value="1"/>
</dbReference>
<dbReference type="SMART" id="SM00516">
    <property type="entry name" value="SEC14"/>
    <property type="match status" value="1"/>
</dbReference>
<protein>
    <recommendedName>
        <fullName evidence="1">CRAL-TRIO domain-containing protein</fullName>
    </recommendedName>
</protein>
<keyword evidence="3" id="KW-1185">Reference proteome</keyword>
<evidence type="ECO:0000259" key="1">
    <source>
        <dbReference type="PROSITE" id="PS50191"/>
    </source>
</evidence>
<organism evidence="2 3">
    <name type="scientific">Caulochytrium protostelioides</name>
    <dbReference type="NCBI Taxonomy" id="1555241"/>
    <lineage>
        <taxon>Eukaryota</taxon>
        <taxon>Fungi</taxon>
        <taxon>Fungi incertae sedis</taxon>
        <taxon>Chytridiomycota</taxon>
        <taxon>Chytridiomycota incertae sedis</taxon>
        <taxon>Chytridiomycetes</taxon>
        <taxon>Caulochytriales</taxon>
        <taxon>Caulochytriaceae</taxon>
        <taxon>Caulochytrium</taxon>
    </lineage>
</organism>
<reference evidence="3" key="1">
    <citation type="journal article" date="2018" name="Nat. Microbiol.">
        <title>Leveraging single-cell genomics to expand the fungal tree of life.</title>
        <authorList>
            <person name="Ahrendt S.R."/>
            <person name="Quandt C.A."/>
            <person name="Ciobanu D."/>
            <person name="Clum A."/>
            <person name="Salamov A."/>
            <person name="Andreopoulos B."/>
            <person name="Cheng J.F."/>
            <person name="Woyke T."/>
            <person name="Pelin A."/>
            <person name="Henrissat B."/>
            <person name="Reynolds N.K."/>
            <person name="Benny G.L."/>
            <person name="Smith M.E."/>
            <person name="James T.Y."/>
            <person name="Grigoriev I.V."/>
        </authorList>
    </citation>
    <scope>NUCLEOTIDE SEQUENCE [LARGE SCALE GENOMIC DNA]</scope>
    <source>
        <strain evidence="3">ATCC 52028</strain>
    </source>
</reference>
<dbReference type="EMBL" id="ML014237">
    <property type="protein sequence ID" value="RKP00064.1"/>
    <property type="molecule type" value="Genomic_DNA"/>
</dbReference>
<dbReference type="AlphaFoldDB" id="A0A4P9X4R6"/>
<dbReference type="InterPro" id="IPR036865">
    <property type="entry name" value="CRAL-TRIO_dom_sf"/>
</dbReference>
<name>A0A4P9X4R6_9FUNG</name>
<dbReference type="InterPro" id="IPR011074">
    <property type="entry name" value="CRAL/TRIO_N_dom"/>
</dbReference>
<dbReference type="PANTHER" id="PTHR45657">
    <property type="entry name" value="CRAL-TRIO DOMAIN-CONTAINING PROTEIN YKL091C-RELATED"/>
    <property type="match status" value="1"/>
</dbReference>
<proteinExistence type="predicted"/>
<dbReference type="Gene3D" id="3.40.525.10">
    <property type="entry name" value="CRAL-TRIO lipid binding domain"/>
    <property type="match status" value="1"/>
</dbReference>
<dbReference type="SUPFAM" id="SSF52087">
    <property type="entry name" value="CRAL/TRIO domain"/>
    <property type="match status" value="1"/>
</dbReference>